<comment type="caution">
    <text evidence="4">The sequence shown here is derived from an EMBL/GenBank/DDBJ whole genome shotgun (WGS) entry which is preliminary data.</text>
</comment>
<evidence type="ECO:0000313" key="5">
    <source>
        <dbReference type="Proteomes" id="UP001153069"/>
    </source>
</evidence>
<dbReference type="Pfam" id="PF14308">
    <property type="entry name" value="DnaJ-X"/>
    <property type="match status" value="1"/>
</dbReference>
<organism evidence="4 5">
    <name type="scientific">Seminavis robusta</name>
    <dbReference type="NCBI Taxonomy" id="568900"/>
    <lineage>
        <taxon>Eukaryota</taxon>
        <taxon>Sar</taxon>
        <taxon>Stramenopiles</taxon>
        <taxon>Ochrophyta</taxon>
        <taxon>Bacillariophyta</taxon>
        <taxon>Bacillariophyceae</taxon>
        <taxon>Bacillariophycidae</taxon>
        <taxon>Naviculales</taxon>
        <taxon>Naviculaceae</taxon>
        <taxon>Seminavis</taxon>
    </lineage>
</organism>
<proteinExistence type="predicted"/>
<dbReference type="SMART" id="SM00271">
    <property type="entry name" value="DnaJ"/>
    <property type="match status" value="1"/>
</dbReference>
<dbReference type="Pfam" id="PF00226">
    <property type="entry name" value="DnaJ"/>
    <property type="match status" value="1"/>
</dbReference>
<dbReference type="PANTHER" id="PTHR44094">
    <property type="entry name" value="DNAJ HEAT SHOCK N-TERMINAL DOMAIN-CONTAINING PROTEIN"/>
    <property type="match status" value="1"/>
</dbReference>
<evidence type="ECO:0000256" key="2">
    <source>
        <dbReference type="SAM" id="Phobius"/>
    </source>
</evidence>
<evidence type="ECO:0000256" key="1">
    <source>
        <dbReference type="SAM" id="MobiDB-lite"/>
    </source>
</evidence>
<dbReference type="SUPFAM" id="SSF46565">
    <property type="entry name" value="Chaperone J-domain"/>
    <property type="match status" value="1"/>
</dbReference>
<evidence type="ECO:0000313" key="4">
    <source>
        <dbReference type="EMBL" id="CAB9529212.1"/>
    </source>
</evidence>
<dbReference type="InterPro" id="IPR036869">
    <property type="entry name" value="J_dom_sf"/>
</dbReference>
<feature type="transmembrane region" description="Helical" evidence="2">
    <location>
        <begin position="70"/>
        <end position="93"/>
    </location>
</feature>
<dbReference type="InterPro" id="IPR018253">
    <property type="entry name" value="DnaJ_domain_CS"/>
</dbReference>
<name>A0A9N8HXE1_9STRA</name>
<feature type="region of interest" description="Disordered" evidence="1">
    <location>
        <begin position="1"/>
        <end position="32"/>
    </location>
</feature>
<sequence length="536" mass="58120">MPKSEEELRKEQEEAKKQLDQMFAQSRPKNLPEGLGKGVSNIVGGAVGGAGIAVLAPTAGLAMGLQNGGLIGGVFGVAGGAVVGVLGAAAIVVSGTVTGVTQIIRGVAAVPSSITAPRQGKWWNEASHKWIATDLPKEIAEVPANDDDLLKHLEDELDAAGKKSEGAGGEVKETFYYDVLEVDPKAEAGAIKRQYYKLARVYHPDKCPGDEAAANKFKDVAEAYQVLSDPTLRAKYDTEGKDALSGDKTSVDGSGQPDPSLLLAFLFGSDRFNDYYGRLATSTSAMLGDSPKLSMEQARTLQERRCTRLAAKLAAKIQPWVAEDFEACKVMWQTEAEDLCTANYGWELVQLLGMAYEVSAEQFLGSMDSGIGLPSIGKWATGQKAKSKRSRAAQKNQMEMLMATMDAMKVQAEFQKKMAEAKNDGEKMKLQKEMEVASQNTMLKIIWSTTAVDITATIHETCQMVFFDQSVDKDCHKRRAHAVKNLGQIFQACPEPPVPEGGKKDARTLFEEAALEATVETMKRKDESQYNASFRK</sequence>
<dbReference type="EMBL" id="CAICTM010002427">
    <property type="protein sequence ID" value="CAB9529212.1"/>
    <property type="molecule type" value="Genomic_DNA"/>
</dbReference>
<reference evidence="4" key="1">
    <citation type="submission" date="2020-06" db="EMBL/GenBank/DDBJ databases">
        <authorList>
            <consortium name="Plant Systems Biology data submission"/>
        </authorList>
    </citation>
    <scope>NUCLEOTIDE SEQUENCE</scope>
    <source>
        <strain evidence="4">D6</strain>
    </source>
</reference>
<dbReference type="CDD" id="cd06257">
    <property type="entry name" value="DnaJ"/>
    <property type="match status" value="1"/>
</dbReference>
<dbReference type="PROSITE" id="PS00636">
    <property type="entry name" value="DNAJ_1"/>
    <property type="match status" value="1"/>
</dbReference>
<keyword evidence="2" id="KW-1133">Transmembrane helix</keyword>
<dbReference type="InterPro" id="IPR052423">
    <property type="entry name" value="EMIR"/>
</dbReference>
<keyword evidence="5" id="KW-1185">Reference proteome</keyword>
<feature type="compositionally biased region" description="Basic and acidic residues" evidence="1">
    <location>
        <begin position="1"/>
        <end position="19"/>
    </location>
</feature>
<dbReference type="PROSITE" id="PS50076">
    <property type="entry name" value="DNAJ_2"/>
    <property type="match status" value="1"/>
</dbReference>
<dbReference type="Gene3D" id="1.10.287.110">
    <property type="entry name" value="DnaJ domain"/>
    <property type="match status" value="1"/>
</dbReference>
<feature type="transmembrane region" description="Helical" evidence="2">
    <location>
        <begin position="42"/>
        <end position="63"/>
    </location>
</feature>
<accession>A0A9N8HXE1</accession>
<evidence type="ECO:0000259" key="3">
    <source>
        <dbReference type="PROSITE" id="PS50076"/>
    </source>
</evidence>
<dbReference type="OrthoDB" id="10250354at2759"/>
<gene>
    <name evidence="4" type="ORF">SEMRO_2429_G327390.1</name>
</gene>
<feature type="domain" description="J" evidence="3">
    <location>
        <begin position="175"/>
        <end position="240"/>
    </location>
</feature>
<dbReference type="AlphaFoldDB" id="A0A9N8HXE1"/>
<dbReference type="PANTHER" id="PTHR44094:SF8">
    <property type="entry name" value="DNAJ HEAT SHOCK N-TERMINAL DOMAIN-CONTAINING PROTEIN-RELATED"/>
    <property type="match status" value="1"/>
</dbReference>
<keyword evidence="2" id="KW-0812">Transmembrane</keyword>
<protein>
    <submittedName>
        <fullName evidence="4">Protein DnaJ</fullName>
    </submittedName>
</protein>
<dbReference type="InterPro" id="IPR001623">
    <property type="entry name" value="DnaJ_domain"/>
</dbReference>
<keyword evidence="2" id="KW-0472">Membrane</keyword>
<dbReference type="PRINTS" id="PR00625">
    <property type="entry name" value="JDOMAIN"/>
</dbReference>
<dbReference type="Proteomes" id="UP001153069">
    <property type="component" value="Unassembled WGS sequence"/>
</dbReference>
<dbReference type="InterPro" id="IPR026894">
    <property type="entry name" value="DnaJ_X"/>
</dbReference>